<protein>
    <submittedName>
        <fullName evidence="4">MinD/ParA family protein</fullName>
    </submittedName>
</protein>
<dbReference type="InterPro" id="IPR050625">
    <property type="entry name" value="ParA/MinD_ATPase"/>
</dbReference>
<keyword evidence="1" id="KW-0547">Nucleotide-binding</keyword>
<dbReference type="PANTHER" id="PTHR43384:SF4">
    <property type="entry name" value="CELLULOSE BIOSYNTHESIS PROTEIN BCSQ-RELATED"/>
    <property type="match status" value="1"/>
</dbReference>
<sequence>MGTDQAEKLRQLIRKYRKDQYHHADVIAVLSGKGGVGKSVFSTNFSIALGRTGKRVLLIDLDIGMGNIEHMLGHFTLSSVADCIHDHLALHDAIFHGPGNLSFIPGGNSLAELFQIDERNMNIFLNQVDDLKKNYDYIILDFGAGVNQNMLHFLLAAKRMILITTPEPPALADAYSTLKIIGFHYPKMDTSIVINMVDDLSEGKEAWNRISETAERFLHMTIHWLTSLHRDRAVTRSIKEQVPCVVQYPRTRYSIEMKLLAGAFLTQKEGFPKVRQDTTFGERVRIHFRRLRGGKG</sequence>
<dbReference type="GO" id="GO:0005524">
    <property type="term" value="F:ATP binding"/>
    <property type="evidence" value="ECO:0007669"/>
    <property type="project" value="UniProtKB-KW"/>
</dbReference>
<evidence type="ECO:0000259" key="3">
    <source>
        <dbReference type="Pfam" id="PF13614"/>
    </source>
</evidence>
<dbReference type="Gene3D" id="3.40.50.300">
    <property type="entry name" value="P-loop containing nucleotide triphosphate hydrolases"/>
    <property type="match status" value="1"/>
</dbReference>
<dbReference type="RefSeq" id="WP_353947719.1">
    <property type="nucleotide sequence ID" value="NZ_CP159510.1"/>
</dbReference>
<evidence type="ECO:0000256" key="2">
    <source>
        <dbReference type="ARBA" id="ARBA00022840"/>
    </source>
</evidence>
<dbReference type="InterPro" id="IPR033875">
    <property type="entry name" value="FlhG"/>
</dbReference>
<accession>A0AAU8ICV8</accession>
<dbReference type="AlphaFoldDB" id="A0AAU8ICV8"/>
<dbReference type="GO" id="GO:0005829">
    <property type="term" value="C:cytosol"/>
    <property type="evidence" value="ECO:0007669"/>
    <property type="project" value="TreeGrafter"/>
</dbReference>
<dbReference type="InterPro" id="IPR025669">
    <property type="entry name" value="AAA_dom"/>
</dbReference>
<gene>
    <name evidence="4" type="ORF">ABNN70_10160</name>
</gene>
<name>A0AAU8ICV8_9BACL</name>
<dbReference type="InterPro" id="IPR025501">
    <property type="entry name" value="MinD_FleN"/>
</dbReference>
<dbReference type="SUPFAM" id="SSF52540">
    <property type="entry name" value="P-loop containing nucleoside triphosphate hydrolases"/>
    <property type="match status" value="1"/>
</dbReference>
<organism evidence="4">
    <name type="scientific">Sporolactobacillus sp. Y61</name>
    <dbReference type="NCBI Taxonomy" id="3160863"/>
    <lineage>
        <taxon>Bacteria</taxon>
        <taxon>Bacillati</taxon>
        <taxon>Bacillota</taxon>
        <taxon>Bacilli</taxon>
        <taxon>Bacillales</taxon>
        <taxon>Sporolactobacillaceae</taxon>
        <taxon>Sporolactobacillus</taxon>
    </lineage>
</organism>
<dbReference type="Pfam" id="PF13614">
    <property type="entry name" value="AAA_31"/>
    <property type="match status" value="1"/>
</dbReference>
<dbReference type="GO" id="GO:0009898">
    <property type="term" value="C:cytoplasmic side of plasma membrane"/>
    <property type="evidence" value="ECO:0007669"/>
    <property type="project" value="TreeGrafter"/>
</dbReference>
<keyword evidence="2" id="KW-0067">ATP-binding</keyword>
<reference evidence="4" key="1">
    <citation type="submission" date="2024-06" db="EMBL/GenBank/DDBJ databases">
        <authorList>
            <person name="Fan A."/>
            <person name="Zhang F.Y."/>
            <person name="Zhang L."/>
        </authorList>
    </citation>
    <scope>NUCLEOTIDE SEQUENCE</scope>
    <source>
        <strain evidence="4">Y61</strain>
    </source>
</reference>
<dbReference type="PANTHER" id="PTHR43384">
    <property type="entry name" value="SEPTUM SITE-DETERMINING PROTEIN MIND HOMOLOG, CHLOROPLASTIC-RELATED"/>
    <property type="match status" value="1"/>
</dbReference>
<evidence type="ECO:0000313" key="4">
    <source>
        <dbReference type="EMBL" id="XCJ16061.1"/>
    </source>
</evidence>
<feature type="domain" description="AAA" evidence="3">
    <location>
        <begin position="25"/>
        <end position="180"/>
    </location>
</feature>
<dbReference type="GO" id="GO:0051782">
    <property type="term" value="P:negative regulation of cell division"/>
    <property type="evidence" value="ECO:0007669"/>
    <property type="project" value="TreeGrafter"/>
</dbReference>
<evidence type="ECO:0000256" key="1">
    <source>
        <dbReference type="ARBA" id="ARBA00022741"/>
    </source>
</evidence>
<dbReference type="CDD" id="cd02038">
    <property type="entry name" value="FlhG-like"/>
    <property type="match status" value="1"/>
</dbReference>
<dbReference type="InterPro" id="IPR027417">
    <property type="entry name" value="P-loop_NTPase"/>
</dbReference>
<dbReference type="GO" id="GO:0016887">
    <property type="term" value="F:ATP hydrolysis activity"/>
    <property type="evidence" value="ECO:0007669"/>
    <property type="project" value="TreeGrafter"/>
</dbReference>
<dbReference type="EMBL" id="CP159510">
    <property type="protein sequence ID" value="XCJ16061.1"/>
    <property type="molecule type" value="Genomic_DNA"/>
</dbReference>
<dbReference type="PIRSF" id="PIRSF003092">
    <property type="entry name" value="MinD"/>
    <property type="match status" value="1"/>
</dbReference>
<proteinExistence type="predicted"/>